<organism evidence="3 4">
    <name type="scientific">Phanerochaete sordida</name>
    <dbReference type="NCBI Taxonomy" id="48140"/>
    <lineage>
        <taxon>Eukaryota</taxon>
        <taxon>Fungi</taxon>
        <taxon>Dikarya</taxon>
        <taxon>Basidiomycota</taxon>
        <taxon>Agaricomycotina</taxon>
        <taxon>Agaricomycetes</taxon>
        <taxon>Polyporales</taxon>
        <taxon>Phanerochaetaceae</taxon>
        <taxon>Phanerochaete</taxon>
    </lineage>
</organism>
<dbReference type="SUPFAM" id="SSF53474">
    <property type="entry name" value="alpha/beta-Hydrolases"/>
    <property type="match status" value="1"/>
</dbReference>
<evidence type="ECO:0000256" key="1">
    <source>
        <dbReference type="SAM" id="Phobius"/>
    </source>
</evidence>
<dbReference type="Gene3D" id="3.40.50.1820">
    <property type="entry name" value="alpha/beta hydrolase"/>
    <property type="match status" value="1"/>
</dbReference>
<feature type="transmembrane region" description="Helical" evidence="1">
    <location>
        <begin position="44"/>
        <end position="61"/>
    </location>
</feature>
<reference evidence="3 4" key="1">
    <citation type="submission" date="2021-08" db="EMBL/GenBank/DDBJ databases">
        <title>Draft Genome Sequence of Phanerochaete sordida strain YK-624.</title>
        <authorList>
            <person name="Mori T."/>
            <person name="Dohra H."/>
            <person name="Suzuki T."/>
            <person name="Kawagishi H."/>
            <person name="Hirai H."/>
        </authorList>
    </citation>
    <scope>NUCLEOTIDE SEQUENCE [LARGE SCALE GENOMIC DNA]</scope>
    <source>
        <strain evidence="3 4">YK-624</strain>
    </source>
</reference>
<evidence type="ECO:0000313" key="4">
    <source>
        <dbReference type="Proteomes" id="UP000703269"/>
    </source>
</evidence>
<dbReference type="Pfam" id="PF12697">
    <property type="entry name" value="Abhydrolase_6"/>
    <property type="match status" value="1"/>
</dbReference>
<dbReference type="InterPro" id="IPR029058">
    <property type="entry name" value="AB_hydrolase_fold"/>
</dbReference>
<proteinExistence type="predicted"/>
<dbReference type="OrthoDB" id="6431331at2759"/>
<dbReference type="EMBL" id="BPQB01000066">
    <property type="protein sequence ID" value="GJE96956.1"/>
    <property type="molecule type" value="Genomic_DNA"/>
</dbReference>
<keyword evidence="1" id="KW-0472">Membrane</keyword>
<dbReference type="Proteomes" id="UP000703269">
    <property type="component" value="Unassembled WGS sequence"/>
</dbReference>
<keyword evidence="3" id="KW-0378">Hydrolase</keyword>
<evidence type="ECO:0000313" key="3">
    <source>
        <dbReference type="EMBL" id="GJE96956.1"/>
    </source>
</evidence>
<dbReference type="GO" id="GO:0016787">
    <property type="term" value="F:hydrolase activity"/>
    <property type="evidence" value="ECO:0007669"/>
    <property type="project" value="UniProtKB-KW"/>
</dbReference>
<evidence type="ECO:0000259" key="2">
    <source>
        <dbReference type="Pfam" id="PF12697"/>
    </source>
</evidence>
<name>A0A9P3LIW4_9APHY</name>
<keyword evidence="1" id="KW-1133">Transmembrane helix</keyword>
<feature type="transmembrane region" description="Helical" evidence="1">
    <location>
        <begin position="180"/>
        <end position="199"/>
    </location>
</feature>
<feature type="domain" description="AB hydrolase-1" evidence="2">
    <location>
        <begin position="246"/>
        <end position="457"/>
    </location>
</feature>
<dbReference type="PANTHER" id="PTHR37471">
    <property type="entry name" value="UNNAMED PRODUCT"/>
    <property type="match status" value="1"/>
</dbReference>
<accession>A0A9P3LIW4</accession>
<gene>
    <name evidence="3" type="ORF">PsYK624_131660</name>
</gene>
<protein>
    <submittedName>
        <fullName evidence="3">Alpha/beta hydrolase</fullName>
    </submittedName>
</protein>
<comment type="caution">
    <text evidence="3">The sequence shown here is derived from an EMBL/GenBank/DDBJ whole genome shotgun (WGS) entry which is preliminary data.</text>
</comment>
<feature type="transmembrane region" description="Helical" evidence="1">
    <location>
        <begin position="245"/>
        <end position="263"/>
    </location>
</feature>
<keyword evidence="4" id="KW-1185">Reference proteome</keyword>
<keyword evidence="1" id="KW-0812">Transmembrane</keyword>
<dbReference type="AlphaFoldDB" id="A0A9P3LIW4"/>
<dbReference type="PANTHER" id="PTHR37471:SF1">
    <property type="entry name" value="AB HYDROLASE-1 DOMAIN-CONTAINING PROTEIN"/>
    <property type="match status" value="1"/>
</dbReference>
<feature type="transmembrane region" description="Helical" evidence="1">
    <location>
        <begin position="12"/>
        <end position="32"/>
    </location>
</feature>
<sequence length="491" mass="57383">MIGHSFPEYVFIRLCIVCLRLIAPLSITYVAACIYSGRWLYSPWIGYAACVEASFYLFVYLPRSYWLQKSATPPEPLTREERETLFAKCFARVRDTDLATGWFYFSPSHAIRRENVVEWILWAFFSSSRDQLRDEWREEIEEYIHALENLLGRKIEPGRNQEIDCMKVSLDPVTSLHRPFLWYCIVYLVDTYTTLYLAFHGFRHYTLHRWFCYFPIRVLSTVWTRSPHPQLSYWYRPHRSKTKKPIIFLHGIGIGLWPYLPFLQELAAQDPDVGILAFENFPMSMRISPPPLTRLAMLDAMQVVLKHHDIDEFVVCGHSYGTVLAAHIMRSPTLAQRVTAWLLVDPIPFLLHLPAVAYNFVYRAPRTANEWQLWYFASRDPDIARALARHFFWAESILWREDLAGRRVGVVLSGRDQIVDADEVRRYLTLDADPAPRWVADPGDIALEVLWYPDLDHSKVFDTARDRAPMVEMMKRFVDSPALEPKPGLAN</sequence>
<dbReference type="InterPro" id="IPR000073">
    <property type="entry name" value="AB_hydrolase_1"/>
</dbReference>